<gene>
    <name evidence="1" type="ORF">H131_08723</name>
</gene>
<dbReference type="Proteomes" id="UP000013911">
    <property type="component" value="Unassembled WGS sequence"/>
</dbReference>
<dbReference type="HOGENOM" id="CLU_218737_0_0_9"/>
<dbReference type="EMBL" id="AQPX01000014">
    <property type="protein sequence ID" value="EON73104.1"/>
    <property type="molecule type" value="Genomic_DNA"/>
</dbReference>
<evidence type="ECO:0000313" key="1">
    <source>
        <dbReference type="EMBL" id="EON73104.1"/>
    </source>
</evidence>
<comment type="caution">
    <text evidence="1">The sequence shown here is derived from an EMBL/GenBank/DDBJ whole genome shotgun (WGS) entry which is preliminary data.</text>
</comment>
<dbReference type="PATRIC" id="fig|1285586.5.peg.1767"/>
<sequence length="41" mass="4808">MEETDHLRHRSDMKQIYACQKETIECVCGDEIEKHGYVGQP</sequence>
<accession>R7ZGG4</accession>
<reference evidence="1 2" key="1">
    <citation type="submission" date="2013-04" db="EMBL/GenBank/DDBJ databases">
        <title>Draft genome of the heavy metal tolerant bacterium Lysinibacillus sphaericus strain OT4b.31.</title>
        <authorList>
            <person name="Pena-Montenegro T.D."/>
            <person name="Dussan J."/>
        </authorList>
    </citation>
    <scope>NUCLEOTIDE SEQUENCE [LARGE SCALE GENOMIC DNA]</scope>
    <source>
        <strain evidence="1 2">OT4b.31</strain>
    </source>
</reference>
<name>R7ZGG4_LYSSH</name>
<organism evidence="1 2">
    <name type="scientific">Lysinibacillus sphaericus OT4b.31</name>
    <dbReference type="NCBI Taxonomy" id="1285586"/>
    <lineage>
        <taxon>Bacteria</taxon>
        <taxon>Bacillati</taxon>
        <taxon>Bacillota</taxon>
        <taxon>Bacilli</taxon>
        <taxon>Bacillales</taxon>
        <taxon>Bacillaceae</taxon>
        <taxon>Lysinibacillus</taxon>
    </lineage>
</organism>
<evidence type="ECO:0000313" key="2">
    <source>
        <dbReference type="Proteomes" id="UP000013911"/>
    </source>
</evidence>
<dbReference type="AlphaFoldDB" id="R7ZGG4"/>
<protein>
    <submittedName>
        <fullName evidence="1">Transposase</fullName>
    </submittedName>
</protein>
<proteinExistence type="predicted"/>